<dbReference type="PANTHER" id="PTHR43053:SF3">
    <property type="entry name" value="ALPHA-GALACTOSIDASE C-RELATED"/>
    <property type="match status" value="1"/>
</dbReference>
<evidence type="ECO:0000313" key="3">
    <source>
        <dbReference type="EMBL" id="PIW06713.1"/>
    </source>
</evidence>
<dbReference type="InterPro" id="IPR017853">
    <property type="entry name" value="GH"/>
</dbReference>
<accession>A0A2M7FLX7</accession>
<keyword evidence="1" id="KW-0378">Hydrolase</keyword>
<name>A0A2M7FLX7_9BACT</name>
<organism evidence="3 4">
    <name type="scientific">Candidatus Collierbacteria bacterium CG17_big_fil_post_rev_8_21_14_2_50_45_7</name>
    <dbReference type="NCBI Taxonomy" id="1974536"/>
    <lineage>
        <taxon>Bacteria</taxon>
        <taxon>Candidatus Collieribacteriota</taxon>
    </lineage>
</organism>
<dbReference type="Pfam" id="PF02065">
    <property type="entry name" value="Melibiase"/>
    <property type="match status" value="1"/>
</dbReference>
<evidence type="ECO:0000313" key="4">
    <source>
        <dbReference type="Proteomes" id="UP000230556"/>
    </source>
</evidence>
<sequence>MTTYPLGWQSWSPPTTSWHHLPSWDYCPTQDIPIPFPKPLRPKPPLNGWCSWYALGWNISHQKILDQARLINQNLLSIDYLLIDDGWTTWGDWQNPNPKLFPLGIKETARSLNNLGFQTGLWIAPFLANRSSQLLKKHPD</sequence>
<dbReference type="InterPro" id="IPR050985">
    <property type="entry name" value="Alpha-glycosidase_related"/>
</dbReference>
<dbReference type="Gene3D" id="3.20.20.70">
    <property type="entry name" value="Aldolase class I"/>
    <property type="match status" value="1"/>
</dbReference>
<dbReference type="GO" id="GO:0004557">
    <property type="term" value="F:alpha-galactosidase activity"/>
    <property type="evidence" value="ECO:0007669"/>
    <property type="project" value="UniProtKB-ARBA"/>
</dbReference>
<dbReference type="SUPFAM" id="SSF51445">
    <property type="entry name" value="(Trans)glycosidases"/>
    <property type="match status" value="1"/>
</dbReference>
<dbReference type="Proteomes" id="UP000230556">
    <property type="component" value="Unassembled WGS sequence"/>
</dbReference>
<evidence type="ECO:0008006" key="5">
    <source>
        <dbReference type="Google" id="ProtNLM"/>
    </source>
</evidence>
<reference evidence="4" key="1">
    <citation type="submission" date="2017-09" db="EMBL/GenBank/DDBJ databases">
        <title>Depth-based differentiation of microbial function through sediment-hosted aquifers and enrichment of novel symbionts in the deep terrestrial subsurface.</title>
        <authorList>
            <person name="Probst A.J."/>
            <person name="Ladd B."/>
            <person name="Jarett J.K."/>
            <person name="Geller-Mcgrath D.E."/>
            <person name="Sieber C.M.K."/>
            <person name="Emerson J.B."/>
            <person name="Anantharaman K."/>
            <person name="Thomas B.C."/>
            <person name="Malmstrom R."/>
            <person name="Stieglmeier M."/>
            <person name="Klingl A."/>
            <person name="Woyke T."/>
            <person name="Ryan C.M."/>
            <person name="Banfield J.F."/>
        </authorList>
    </citation>
    <scope>NUCLEOTIDE SEQUENCE [LARGE SCALE GENOMIC DNA]</scope>
</reference>
<evidence type="ECO:0000256" key="2">
    <source>
        <dbReference type="ARBA" id="ARBA00023295"/>
    </source>
</evidence>
<gene>
    <name evidence="3" type="ORF">COW38_04460</name>
</gene>
<evidence type="ECO:0000256" key="1">
    <source>
        <dbReference type="ARBA" id="ARBA00022801"/>
    </source>
</evidence>
<comment type="caution">
    <text evidence="3">The sequence shown here is derived from an EMBL/GenBank/DDBJ whole genome shotgun (WGS) entry which is preliminary data.</text>
</comment>
<keyword evidence="2" id="KW-0326">Glycosidase</keyword>
<dbReference type="InterPro" id="IPR013785">
    <property type="entry name" value="Aldolase_TIM"/>
</dbReference>
<feature type="non-terminal residue" evidence="3">
    <location>
        <position position="140"/>
    </location>
</feature>
<dbReference type="EMBL" id="PFFO01000199">
    <property type="protein sequence ID" value="PIW06713.1"/>
    <property type="molecule type" value="Genomic_DNA"/>
</dbReference>
<proteinExistence type="predicted"/>
<dbReference type="AlphaFoldDB" id="A0A2M7FLX7"/>
<protein>
    <recommendedName>
        <fullName evidence="5">Alpha-galactosidase</fullName>
    </recommendedName>
</protein>
<dbReference type="PANTHER" id="PTHR43053">
    <property type="entry name" value="GLYCOSIDASE FAMILY 31"/>
    <property type="match status" value="1"/>
</dbReference>